<feature type="chain" id="PRO_5001601673" description="YegS/DAGK C-terminal domain-containing protein" evidence="1">
    <location>
        <begin position="17"/>
        <end position="342"/>
    </location>
</feature>
<evidence type="ECO:0000313" key="3">
    <source>
        <dbReference type="EMBL" id="ESL10670.1"/>
    </source>
</evidence>
<dbReference type="EMBL" id="AUPL01001592">
    <property type="protein sequence ID" value="ESL10670.1"/>
    <property type="molecule type" value="Genomic_DNA"/>
</dbReference>
<dbReference type="InterPro" id="IPR016064">
    <property type="entry name" value="NAD/diacylglycerol_kinase_sf"/>
</dbReference>
<evidence type="ECO:0000313" key="4">
    <source>
        <dbReference type="Proteomes" id="UP000031737"/>
    </source>
</evidence>
<gene>
    <name evidence="3" type="ORF">TRSC58_01592</name>
</gene>
<evidence type="ECO:0000256" key="1">
    <source>
        <dbReference type="SAM" id="SignalP"/>
    </source>
</evidence>
<dbReference type="Proteomes" id="UP000031737">
    <property type="component" value="Unassembled WGS sequence"/>
</dbReference>
<feature type="domain" description="YegS/DAGK C-terminal" evidence="2">
    <location>
        <begin position="189"/>
        <end position="309"/>
    </location>
</feature>
<evidence type="ECO:0000259" key="2">
    <source>
        <dbReference type="Pfam" id="PF19279"/>
    </source>
</evidence>
<organism evidence="3 4">
    <name type="scientific">Trypanosoma rangeli SC58</name>
    <dbReference type="NCBI Taxonomy" id="429131"/>
    <lineage>
        <taxon>Eukaryota</taxon>
        <taxon>Discoba</taxon>
        <taxon>Euglenozoa</taxon>
        <taxon>Kinetoplastea</taxon>
        <taxon>Metakinetoplastina</taxon>
        <taxon>Trypanosomatida</taxon>
        <taxon>Trypanosomatidae</taxon>
        <taxon>Trypanosoma</taxon>
        <taxon>Herpetosoma</taxon>
    </lineage>
</organism>
<reference evidence="3 4" key="1">
    <citation type="submission" date="2013-07" db="EMBL/GenBank/DDBJ databases">
        <authorList>
            <person name="Stoco P.H."/>
            <person name="Wagner G."/>
            <person name="Gerber A."/>
            <person name="Zaha A."/>
            <person name="Thompson C."/>
            <person name="Bartholomeu D.C."/>
            <person name="Luckemeyer D.D."/>
            <person name="Bahia D."/>
            <person name="Loreto E."/>
            <person name="Prestes E.B."/>
            <person name="Lima F.M."/>
            <person name="Rodrigues-Luiz G."/>
            <person name="Vallejo G.A."/>
            <person name="Filho J.F."/>
            <person name="Monteiro K.M."/>
            <person name="Tyler K.M."/>
            <person name="de Almeida L.G."/>
            <person name="Ortiz M.F."/>
            <person name="Siervo M.A."/>
            <person name="de Moraes M.H."/>
            <person name="Cunha O.L."/>
            <person name="Mendonca-Neto R."/>
            <person name="Silva R."/>
            <person name="Teixeira S.M."/>
            <person name="Murta S.M."/>
            <person name="Sincero T.C."/>
            <person name="Mendes T.A."/>
            <person name="Urmenyi T.P."/>
            <person name="Silva V.G."/>
            <person name="da Rocha W.D."/>
            <person name="Andersson B."/>
            <person name="Romanha A.J."/>
            <person name="Steindel M."/>
            <person name="de Vasconcelos A.T."/>
            <person name="Grisard E.C."/>
        </authorList>
    </citation>
    <scope>NUCLEOTIDE SEQUENCE [LARGE SCALE GENOMIC DNA]</scope>
    <source>
        <strain evidence="3 4">SC58</strain>
    </source>
</reference>
<accession>A0A061J8L9</accession>
<comment type="caution">
    <text evidence="3">The sequence shown here is derived from an EMBL/GenBank/DDBJ whole genome shotgun (WGS) entry which is preliminary data.</text>
</comment>
<dbReference type="OrthoDB" id="336240at2759"/>
<protein>
    <recommendedName>
        <fullName evidence="2">YegS/DAGK C-terminal domain-containing protein</fullName>
    </recommendedName>
</protein>
<feature type="signal peptide" evidence="1">
    <location>
        <begin position="1"/>
        <end position="16"/>
    </location>
</feature>
<name>A0A061J8L9_TRYRA</name>
<dbReference type="SUPFAM" id="SSF111331">
    <property type="entry name" value="NAD kinase/diacylglycerol kinase-like"/>
    <property type="match status" value="1"/>
</dbReference>
<dbReference type="AlphaFoldDB" id="A0A061J8L9"/>
<keyword evidence="1" id="KW-0732">Signal</keyword>
<dbReference type="VEuPathDB" id="TriTrypDB:TRSC58_01592"/>
<sequence>MTWIWRVCLFLAAAEANFFINECSCGMSCDVIEKCEEYKESKLLSLLGGKLMFAVASIVSVYQVRPKPFRLVALPEFAQLPSNSRVPRRIGSDLLHPHLIMNDAALQGVQHDFQWVKASAATEALPAMEPLRFGANYYAFDVQGESVASDHTASAAYEKTVVNLFYSDQCGKEAKTPEDIVAAIDDTDVPGRWIYLKSSTLAFANGRWFGGGLQVAPHANPTDGQLSVTSWVAGFAQFVSHAPSLYTGNHTHWPSTTIWNTTRTIIDVDTRLSLGSAADNSASRIEILMQSCETDGEILERLPAIIEVLAVVTMLAPRCQSGRRISSGSYVSGRGKRICCPL</sequence>
<dbReference type="InterPro" id="IPR045540">
    <property type="entry name" value="YegS/DAGK_C"/>
</dbReference>
<dbReference type="Pfam" id="PF19279">
    <property type="entry name" value="YegS_C"/>
    <property type="match status" value="1"/>
</dbReference>
<dbReference type="Gene3D" id="2.60.200.40">
    <property type="match status" value="1"/>
</dbReference>
<keyword evidence="4" id="KW-1185">Reference proteome</keyword>
<proteinExistence type="predicted"/>